<sequence length="149" mass="17406">MIIHEMTKQEVREMLERASIGRLACASNNQPYVVPLRFVYNRVYLYSFTTLGQKIEWMRENPKVCVEFDEIDGTNEWKSVVVTGRFEELTNSPEHAGERNSAHDLLSRSAEWWQPGYVKTVIREQERPLEPVYFRISIVETSGHKTVKA</sequence>
<dbReference type="Proteomes" id="UP000241764">
    <property type="component" value="Unassembled WGS sequence"/>
</dbReference>
<accession>A0A2P7BAX7</accession>
<dbReference type="Pfam" id="PF12900">
    <property type="entry name" value="Pyridox_ox_2"/>
    <property type="match status" value="1"/>
</dbReference>
<protein>
    <recommendedName>
        <fullName evidence="3">Pyridoxamine 5'-phosphate oxidase family protein</fullName>
    </recommendedName>
</protein>
<comment type="caution">
    <text evidence="1">The sequence shown here is derived from an EMBL/GenBank/DDBJ whole genome shotgun (WGS) entry which is preliminary data.</text>
</comment>
<dbReference type="InterPro" id="IPR024747">
    <property type="entry name" value="Pyridox_Oxase-rel"/>
</dbReference>
<gene>
    <name evidence="1" type="ORF">CU103_15085</name>
</gene>
<evidence type="ECO:0000313" key="1">
    <source>
        <dbReference type="EMBL" id="PSH63579.1"/>
    </source>
</evidence>
<dbReference type="RefSeq" id="WP_106664853.1">
    <property type="nucleotide sequence ID" value="NZ_PGGM01000006.1"/>
</dbReference>
<organism evidence="1 2">
    <name type="scientific">Phyllobacterium sophorae</name>
    <dbReference type="NCBI Taxonomy" id="1520277"/>
    <lineage>
        <taxon>Bacteria</taxon>
        <taxon>Pseudomonadati</taxon>
        <taxon>Pseudomonadota</taxon>
        <taxon>Alphaproteobacteria</taxon>
        <taxon>Hyphomicrobiales</taxon>
        <taxon>Phyllobacteriaceae</taxon>
        <taxon>Phyllobacterium</taxon>
    </lineage>
</organism>
<evidence type="ECO:0000313" key="2">
    <source>
        <dbReference type="Proteomes" id="UP000241764"/>
    </source>
</evidence>
<reference evidence="2" key="1">
    <citation type="submission" date="2017-11" db="EMBL/GenBank/DDBJ databases">
        <authorList>
            <person name="Kuznetsova I."/>
            <person name="Sazanova A."/>
            <person name="Chirak E."/>
            <person name="Safronova V."/>
            <person name="Willems A."/>
        </authorList>
    </citation>
    <scope>NUCLEOTIDE SEQUENCE [LARGE SCALE GENOMIC DNA]</scope>
    <source>
        <strain evidence="2">CCBAU 03422</strain>
    </source>
</reference>
<dbReference type="OrthoDB" id="8137294at2"/>
<dbReference type="SUPFAM" id="SSF50475">
    <property type="entry name" value="FMN-binding split barrel"/>
    <property type="match status" value="1"/>
</dbReference>
<dbReference type="Gene3D" id="2.30.110.10">
    <property type="entry name" value="Electron Transport, Fmn-binding Protein, Chain A"/>
    <property type="match status" value="1"/>
</dbReference>
<dbReference type="EMBL" id="PGGM01000006">
    <property type="protein sequence ID" value="PSH63579.1"/>
    <property type="molecule type" value="Genomic_DNA"/>
</dbReference>
<keyword evidence="2" id="KW-1185">Reference proteome</keyword>
<dbReference type="InterPro" id="IPR012349">
    <property type="entry name" value="Split_barrel_FMN-bd"/>
</dbReference>
<evidence type="ECO:0008006" key="3">
    <source>
        <dbReference type="Google" id="ProtNLM"/>
    </source>
</evidence>
<dbReference type="AlphaFoldDB" id="A0A2P7BAX7"/>
<proteinExistence type="predicted"/>
<name>A0A2P7BAX7_9HYPH</name>